<dbReference type="CDD" id="cd04301">
    <property type="entry name" value="NAT_SF"/>
    <property type="match status" value="1"/>
</dbReference>
<dbReference type="InterPro" id="IPR016181">
    <property type="entry name" value="Acyl_CoA_acyltransferase"/>
</dbReference>
<dbReference type="SUPFAM" id="SSF55729">
    <property type="entry name" value="Acyl-CoA N-acyltransferases (Nat)"/>
    <property type="match status" value="1"/>
</dbReference>
<sequence>MDTGIVRAWVDGWVISRGAAPPVEEPWGFTVDVGLPQQVTRHVLPEADEVLVRRVLEKATAPGTWLKLFAPAETVAPWLTPGWTFDDPHFLMSTTLRPATTDLPVGYHVRTWSRGGVTRVLVLAADGGFAARGQAAGPTRTGAVVFDQIETSPAHRRRGLGRAVMHALANEAIGAGARTGVLGATVEGRGLYASLGWTTEAPLTSICLTSPPGGAAKTP</sequence>
<gene>
    <name evidence="2" type="ORF">ABZ921_26345</name>
</gene>
<evidence type="ECO:0000313" key="2">
    <source>
        <dbReference type="EMBL" id="MEU6824166.1"/>
    </source>
</evidence>
<dbReference type="PROSITE" id="PS51186">
    <property type="entry name" value="GNAT"/>
    <property type="match status" value="1"/>
</dbReference>
<accession>A0ABV3BT36</accession>
<dbReference type="Gene3D" id="3.40.630.30">
    <property type="match status" value="1"/>
</dbReference>
<dbReference type="InterPro" id="IPR000182">
    <property type="entry name" value="GNAT_dom"/>
</dbReference>
<organism evidence="2 3">
    <name type="scientific">Streptomyces atriruber</name>
    <dbReference type="NCBI Taxonomy" id="545121"/>
    <lineage>
        <taxon>Bacteria</taxon>
        <taxon>Bacillati</taxon>
        <taxon>Actinomycetota</taxon>
        <taxon>Actinomycetes</taxon>
        <taxon>Kitasatosporales</taxon>
        <taxon>Streptomycetaceae</taxon>
        <taxon>Streptomyces</taxon>
    </lineage>
</organism>
<dbReference type="Pfam" id="PF13508">
    <property type="entry name" value="Acetyltransf_7"/>
    <property type="match status" value="1"/>
</dbReference>
<proteinExistence type="predicted"/>
<keyword evidence="3" id="KW-1185">Reference proteome</keyword>
<dbReference type="EMBL" id="JBEYXV010000014">
    <property type="protein sequence ID" value="MEU6824166.1"/>
    <property type="molecule type" value="Genomic_DNA"/>
</dbReference>
<reference evidence="2 3" key="1">
    <citation type="submission" date="2024-06" db="EMBL/GenBank/DDBJ databases">
        <title>The Natural Products Discovery Center: Release of the First 8490 Sequenced Strains for Exploring Actinobacteria Biosynthetic Diversity.</title>
        <authorList>
            <person name="Kalkreuter E."/>
            <person name="Kautsar S.A."/>
            <person name="Yang D."/>
            <person name="Bader C.D."/>
            <person name="Teijaro C.N."/>
            <person name="Fluegel L."/>
            <person name="Davis C.M."/>
            <person name="Simpson J.R."/>
            <person name="Lauterbach L."/>
            <person name="Steele A.D."/>
            <person name="Gui C."/>
            <person name="Meng S."/>
            <person name="Li G."/>
            <person name="Viehrig K."/>
            <person name="Ye F."/>
            <person name="Su P."/>
            <person name="Kiefer A.F."/>
            <person name="Nichols A."/>
            <person name="Cepeda A.J."/>
            <person name="Yan W."/>
            <person name="Fan B."/>
            <person name="Jiang Y."/>
            <person name="Adhikari A."/>
            <person name="Zheng C.-J."/>
            <person name="Schuster L."/>
            <person name="Cowan T.M."/>
            <person name="Smanski M.J."/>
            <person name="Chevrette M.G."/>
            <person name="De Carvalho L.P.S."/>
            <person name="Shen B."/>
        </authorList>
    </citation>
    <scope>NUCLEOTIDE SEQUENCE [LARGE SCALE GENOMIC DNA]</scope>
    <source>
        <strain evidence="2 3">NPDC046838</strain>
    </source>
</reference>
<protein>
    <submittedName>
        <fullName evidence="2">GNAT family N-acetyltransferase</fullName>
    </submittedName>
</protein>
<feature type="domain" description="N-acetyltransferase" evidence="1">
    <location>
        <begin position="94"/>
        <end position="219"/>
    </location>
</feature>
<comment type="caution">
    <text evidence="2">The sequence shown here is derived from an EMBL/GenBank/DDBJ whole genome shotgun (WGS) entry which is preliminary data.</text>
</comment>
<dbReference type="RefSeq" id="WP_359353352.1">
    <property type="nucleotide sequence ID" value="NZ_JBEYXV010000014.1"/>
</dbReference>
<evidence type="ECO:0000259" key="1">
    <source>
        <dbReference type="PROSITE" id="PS51186"/>
    </source>
</evidence>
<dbReference type="Proteomes" id="UP001551176">
    <property type="component" value="Unassembled WGS sequence"/>
</dbReference>
<evidence type="ECO:0000313" key="3">
    <source>
        <dbReference type="Proteomes" id="UP001551176"/>
    </source>
</evidence>
<name>A0ABV3BT36_9ACTN</name>